<dbReference type="Proteomes" id="UP001500305">
    <property type="component" value="Unassembled WGS sequence"/>
</dbReference>
<dbReference type="EMBL" id="BAAATR010000021">
    <property type="protein sequence ID" value="GAA2257109.1"/>
    <property type="molecule type" value="Genomic_DNA"/>
</dbReference>
<organism evidence="2 3">
    <name type="scientific">Kitasatospora cystarginea</name>
    <dbReference type="NCBI Taxonomy" id="58350"/>
    <lineage>
        <taxon>Bacteria</taxon>
        <taxon>Bacillati</taxon>
        <taxon>Actinomycetota</taxon>
        <taxon>Actinomycetes</taxon>
        <taxon>Kitasatosporales</taxon>
        <taxon>Streptomycetaceae</taxon>
        <taxon>Kitasatospora</taxon>
    </lineage>
</organism>
<evidence type="ECO:0000313" key="3">
    <source>
        <dbReference type="Proteomes" id="UP001500305"/>
    </source>
</evidence>
<protein>
    <recommendedName>
        <fullName evidence="4">ATP-binding protein</fullName>
    </recommendedName>
</protein>
<feature type="signal peptide" evidence="1">
    <location>
        <begin position="1"/>
        <end position="31"/>
    </location>
</feature>
<reference evidence="3" key="1">
    <citation type="journal article" date="2019" name="Int. J. Syst. Evol. Microbiol.">
        <title>The Global Catalogue of Microorganisms (GCM) 10K type strain sequencing project: providing services to taxonomists for standard genome sequencing and annotation.</title>
        <authorList>
            <consortium name="The Broad Institute Genomics Platform"/>
            <consortium name="The Broad Institute Genome Sequencing Center for Infectious Disease"/>
            <person name="Wu L."/>
            <person name="Ma J."/>
        </authorList>
    </citation>
    <scope>NUCLEOTIDE SEQUENCE [LARGE SCALE GENOMIC DNA]</scope>
    <source>
        <strain evidence="3">JCM 7356</strain>
    </source>
</reference>
<keyword evidence="1" id="KW-0732">Signal</keyword>
<evidence type="ECO:0000313" key="2">
    <source>
        <dbReference type="EMBL" id="GAA2257109.1"/>
    </source>
</evidence>
<evidence type="ECO:0008006" key="4">
    <source>
        <dbReference type="Google" id="ProtNLM"/>
    </source>
</evidence>
<comment type="caution">
    <text evidence="2">The sequence shown here is derived from an EMBL/GenBank/DDBJ whole genome shotgun (WGS) entry which is preliminary data.</text>
</comment>
<dbReference type="RefSeq" id="WP_344638377.1">
    <property type="nucleotide sequence ID" value="NZ_BAAATR010000021.1"/>
</dbReference>
<proteinExistence type="predicted"/>
<sequence>MSLPLTRRIAQAALLVAAGAAPLVGAGSASAADLVPPTSDLGAGLTQLDSAPDSAGTVEEATHQAGEALGTTGAATVQAGVPATADAAGKTIAKALPNADHSLGRVAGPTARTAAVTGALTQVATKAADKALPVLTERLAPVAGKALPELPGTRTVPSTRGASAELEHLTHSVPGGTTVASALPTGGVPNTDTVTDQLPGSLPKAAPLTDALGRLTGHADTHRLGGLPDLGSGNPLDSLGLGPIGQILGGLGR</sequence>
<name>A0ABP5RBK9_9ACTN</name>
<keyword evidence="3" id="KW-1185">Reference proteome</keyword>
<evidence type="ECO:0000256" key="1">
    <source>
        <dbReference type="SAM" id="SignalP"/>
    </source>
</evidence>
<feature type="chain" id="PRO_5045548716" description="ATP-binding protein" evidence="1">
    <location>
        <begin position="32"/>
        <end position="253"/>
    </location>
</feature>
<accession>A0ABP5RBK9</accession>
<gene>
    <name evidence="2" type="ORF">GCM10010430_46190</name>
</gene>